<sequence length="506" mass="57466">MIAPPASIRWCAVVLTLVVSLYISPTPAIYCDEDDCYDLLGSAPSQTSLPFHHPDKNPDPKSRKLFVKIGNSYEILKDEATREQYDYAIAHQEEMNFKFLFKAFWKYIMLCDMRTVFFLWLYHSCYYHGSFDFTAVDLTLYNQAVDKNSLRALELERSGGTTNMKKSNRQMDKKKEEDLSKELELDIKGAEKPFIWELIGVRFILLPYTIGKAHYMQIKNNPNPVTQDQQWTNPTRSPDPSPQPEANLEQPELSATRCKLEFSNPSPNFSAQRRKQNCMPLPRSSQQQTTILKKEEDGSQNYSDRGEHVKAQRELEDKINQSSRSTLDAITKSHESLVDQIMAKLSGLHQTSAPGAGSSEGEAVCTDLEDTLLRALVAITSESFSYLVMAGEIIKSAIKHGKIKDGEAIKKPPIRERGGEINNINQVNMGVTISNPKSVAAVPLVSPYPVEPMKHPYPKWYDENAHCEYHGGVLGHNIENCYTFKRIMQKMRNQNWINFNNLGASK</sequence>
<comment type="caution">
    <text evidence="9">The sequence shown here is derived from an EMBL/GenBank/DDBJ whole genome shotgun (WGS) entry which is preliminary data.</text>
</comment>
<dbReference type="Gene3D" id="1.10.287.110">
    <property type="entry name" value="DnaJ domain"/>
    <property type="match status" value="1"/>
</dbReference>
<dbReference type="InterPro" id="IPR001623">
    <property type="entry name" value="DnaJ_domain"/>
</dbReference>
<accession>A0A6A2XCM9</accession>
<feature type="compositionally biased region" description="Basic and acidic residues" evidence="6">
    <location>
        <begin position="304"/>
        <end position="319"/>
    </location>
</feature>
<dbReference type="PROSITE" id="PS00636">
    <property type="entry name" value="DNAJ_1"/>
    <property type="match status" value="1"/>
</dbReference>
<keyword evidence="4" id="KW-0472">Membrane</keyword>
<keyword evidence="7" id="KW-0732">Signal</keyword>
<dbReference type="CDD" id="cd06257">
    <property type="entry name" value="DnaJ"/>
    <property type="match status" value="1"/>
</dbReference>
<protein>
    <recommendedName>
        <fullName evidence="8">J domain-containing protein</fullName>
    </recommendedName>
</protein>
<dbReference type="SUPFAM" id="SSF46565">
    <property type="entry name" value="Chaperone J-domain"/>
    <property type="match status" value="1"/>
</dbReference>
<dbReference type="Proteomes" id="UP000436088">
    <property type="component" value="Unassembled WGS sequence"/>
</dbReference>
<feature type="chain" id="PRO_5025580615" description="J domain-containing protein" evidence="7">
    <location>
        <begin position="29"/>
        <end position="506"/>
    </location>
</feature>
<dbReference type="InterPro" id="IPR018253">
    <property type="entry name" value="DnaJ_domain_CS"/>
</dbReference>
<feature type="compositionally biased region" description="Polar residues" evidence="6">
    <location>
        <begin position="220"/>
        <end position="236"/>
    </location>
</feature>
<keyword evidence="5" id="KW-0143">Chaperone</keyword>
<feature type="signal peptide" evidence="7">
    <location>
        <begin position="1"/>
        <end position="28"/>
    </location>
</feature>
<evidence type="ECO:0000256" key="4">
    <source>
        <dbReference type="ARBA" id="ARBA00023136"/>
    </source>
</evidence>
<evidence type="ECO:0000259" key="8">
    <source>
        <dbReference type="Pfam" id="PF00226"/>
    </source>
</evidence>
<name>A0A6A2XCM9_HIBSY</name>
<feature type="domain" description="J" evidence="8">
    <location>
        <begin position="52"/>
        <end position="86"/>
    </location>
</feature>
<dbReference type="PANTHER" id="PTHR44176:SF1">
    <property type="entry name" value="DNAJ HOMOLOG SUBFAMILY C MEMBER 25"/>
    <property type="match status" value="1"/>
</dbReference>
<reference evidence="9" key="1">
    <citation type="submission" date="2019-09" db="EMBL/GenBank/DDBJ databases">
        <title>Draft genome information of white flower Hibiscus syriacus.</title>
        <authorList>
            <person name="Kim Y.-M."/>
        </authorList>
    </citation>
    <scope>NUCLEOTIDE SEQUENCE [LARGE SCALE GENOMIC DNA]</scope>
    <source>
        <strain evidence="9">YM2019G1</strain>
    </source>
</reference>
<evidence type="ECO:0000256" key="3">
    <source>
        <dbReference type="ARBA" id="ARBA00022989"/>
    </source>
</evidence>
<dbReference type="InterPro" id="IPR036869">
    <property type="entry name" value="J_dom_sf"/>
</dbReference>
<dbReference type="AlphaFoldDB" id="A0A6A2XCM9"/>
<evidence type="ECO:0000256" key="6">
    <source>
        <dbReference type="SAM" id="MobiDB-lite"/>
    </source>
</evidence>
<comment type="subcellular location">
    <subcellularLocation>
        <location evidence="1">Membrane</location>
        <topology evidence="1">Multi-pass membrane protein</topology>
    </subcellularLocation>
</comment>
<keyword evidence="10" id="KW-1185">Reference proteome</keyword>
<feature type="region of interest" description="Disordered" evidence="6">
    <location>
        <begin position="157"/>
        <end position="177"/>
    </location>
</feature>
<evidence type="ECO:0000256" key="1">
    <source>
        <dbReference type="ARBA" id="ARBA00004141"/>
    </source>
</evidence>
<evidence type="ECO:0000256" key="5">
    <source>
        <dbReference type="ARBA" id="ARBA00023186"/>
    </source>
</evidence>
<proteinExistence type="predicted"/>
<evidence type="ECO:0000313" key="10">
    <source>
        <dbReference type="Proteomes" id="UP000436088"/>
    </source>
</evidence>
<dbReference type="EMBL" id="VEPZ02001427">
    <property type="protein sequence ID" value="KAE8673471.1"/>
    <property type="molecule type" value="Genomic_DNA"/>
</dbReference>
<evidence type="ECO:0000256" key="2">
    <source>
        <dbReference type="ARBA" id="ARBA00022692"/>
    </source>
</evidence>
<dbReference type="Pfam" id="PF00226">
    <property type="entry name" value="DnaJ"/>
    <property type="match status" value="1"/>
</dbReference>
<dbReference type="PANTHER" id="PTHR44176">
    <property type="entry name" value="DNAJ HOMOLOG SUBFAMILY C MEMBER 25"/>
    <property type="match status" value="1"/>
</dbReference>
<dbReference type="GO" id="GO:0005789">
    <property type="term" value="C:endoplasmic reticulum membrane"/>
    <property type="evidence" value="ECO:0007669"/>
    <property type="project" value="TreeGrafter"/>
</dbReference>
<gene>
    <name evidence="9" type="ORF">F3Y22_tig00111783pilonHSYRG00428</name>
</gene>
<keyword evidence="3" id="KW-1133">Transmembrane helix</keyword>
<evidence type="ECO:0000313" key="9">
    <source>
        <dbReference type="EMBL" id="KAE8673471.1"/>
    </source>
</evidence>
<keyword evidence="2" id="KW-0812">Transmembrane</keyword>
<dbReference type="InterPro" id="IPR044632">
    <property type="entry name" value="DNAJC25-like"/>
</dbReference>
<evidence type="ECO:0000256" key="7">
    <source>
        <dbReference type="SAM" id="SignalP"/>
    </source>
</evidence>
<dbReference type="GO" id="GO:0006457">
    <property type="term" value="P:protein folding"/>
    <property type="evidence" value="ECO:0007669"/>
    <property type="project" value="InterPro"/>
</dbReference>
<organism evidence="9 10">
    <name type="scientific">Hibiscus syriacus</name>
    <name type="common">Rose of Sharon</name>
    <dbReference type="NCBI Taxonomy" id="106335"/>
    <lineage>
        <taxon>Eukaryota</taxon>
        <taxon>Viridiplantae</taxon>
        <taxon>Streptophyta</taxon>
        <taxon>Embryophyta</taxon>
        <taxon>Tracheophyta</taxon>
        <taxon>Spermatophyta</taxon>
        <taxon>Magnoliopsida</taxon>
        <taxon>eudicotyledons</taxon>
        <taxon>Gunneridae</taxon>
        <taxon>Pentapetalae</taxon>
        <taxon>rosids</taxon>
        <taxon>malvids</taxon>
        <taxon>Malvales</taxon>
        <taxon>Malvaceae</taxon>
        <taxon>Malvoideae</taxon>
        <taxon>Hibiscus</taxon>
    </lineage>
</organism>
<feature type="region of interest" description="Disordered" evidence="6">
    <location>
        <begin position="220"/>
        <end position="326"/>
    </location>
</feature>